<gene>
    <name evidence="1" type="ORF">NO1_1046</name>
</gene>
<dbReference type="AlphaFoldDB" id="A0A388TB47"/>
<accession>A0A388TB47</accession>
<dbReference type="InterPro" id="IPR021457">
    <property type="entry name" value="DUF3108"/>
</dbReference>
<evidence type="ECO:0000313" key="2">
    <source>
        <dbReference type="Proteomes" id="UP000269352"/>
    </source>
</evidence>
<protein>
    <submittedName>
        <fullName evidence="1">Protein DUF3108</fullName>
    </submittedName>
</protein>
<proteinExistence type="predicted"/>
<dbReference type="EMBL" id="BGZN01000018">
    <property type="protein sequence ID" value="GBR73736.1"/>
    <property type="molecule type" value="Genomic_DNA"/>
</dbReference>
<evidence type="ECO:0000313" key="1">
    <source>
        <dbReference type="EMBL" id="GBR73736.1"/>
    </source>
</evidence>
<dbReference type="Proteomes" id="UP000269352">
    <property type="component" value="Unassembled WGS sequence"/>
</dbReference>
<keyword evidence="2" id="KW-1185">Reference proteome</keyword>
<organism evidence="1 2">
    <name type="scientific">Termititenax aidoneus</name>
    <dbReference type="NCBI Taxonomy" id="2218524"/>
    <lineage>
        <taxon>Bacteria</taxon>
        <taxon>Bacillati</taxon>
        <taxon>Candidatus Margulisiibacteriota</taxon>
        <taxon>Candidatus Termititenacia</taxon>
        <taxon>Candidatus Termititenacales</taxon>
        <taxon>Candidatus Termititenacaceae</taxon>
        <taxon>Candidatus Termititenax</taxon>
    </lineage>
</organism>
<dbReference type="Pfam" id="PF11306">
    <property type="entry name" value="DUF3108"/>
    <property type="match status" value="1"/>
</dbReference>
<comment type="caution">
    <text evidence="1">The sequence shown here is derived from an EMBL/GenBank/DDBJ whole genome shotgun (WGS) entry which is preliminary data.</text>
</comment>
<name>A0A388TB47_TERA1</name>
<sequence>MRKICFLLLILAGAAALEVPLAPLNNNAYPERVQYVVKDYINKEVGFVTANISAQIVTRQGRKYYQLESIEGKYFRNTALLSQADFTTVEEKRYDEHGELIESFAARPDGAVNFFHRDKKIDLTAKNPGNVYSRYAFLISLSGFPFEQKDKVVMNVYMFEYGNVLPLRAVYQGKEKIKVPAGEFECYKLELAVDGLLGLFAPDKYYLYYTVAAPHHFVRFYQKVDDGSWLANELVKVSF</sequence>
<reference evidence="1 2" key="1">
    <citation type="journal article" date="2019" name="ISME J.">
        <title>Genome analyses of uncultured TG2/ZB3 bacteria in 'Margulisbacteria' specifically attached to ectosymbiotic spirochetes of protists in the termite gut.</title>
        <authorList>
            <person name="Utami Y.D."/>
            <person name="Kuwahara H."/>
            <person name="Igai K."/>
            <person name="Murakami T."/>
            <person name="Sugaya K."/>
            <person name="Morikawa T."/>
            <person name="Nagura Y."/>
            <person name="Yuki M."/>
            <person name="Deevong P."/>
            <person name="Inoue T."/>
            <person name="Kihara K."/>
            <person name="Lo N."/>
            <person name="Yamada A."/>
            <person name="Ohkuma M."/>
            <person name="Hongoh Y."/>
        </authorList>
    </citation>
    <scope>NUCLEOTIDE SEQUENCE [LARGE SCALE GENOMIC DNA]</scope>
    <source>
        <strain evidence="1">NkOx7-01</strain>
    </source>
</reference>